<dbReference type="Proteomes" id="UP000319824">
    <property type="component" value="Unassembled WGS sequence"/>
</dbReference>
<organism evidence="1 2">
    <name type="scientific">Rhizobium mongolense USDA 1844</name>
    <dbReference type="NCBI Taxonomy" id="1079460"/>
    <lineage>
        <taxon>Bacteria</taxon>
        <taxon>Pseudomonadati</taxon>
        <taxon>Pseudomonadota</taxon>
        <taxon>Alphaproteobacteria</taxon>
        <taxon>Hyphomicrobiales</taxon>
        <taxon>Rhizobiaceae</taxon>
        <taxon>Rhizobium/Agrobacterium group</taxon>
        <taxon>Rhizobium</taxon>
    </lineage>
</organism>
<dbReference type="EMBL" id="VISO01000002">
    <property type="protein sequence ID" value="TVZ72809.1"/>
    <property type="molecule type" value="Genomic_DNA"/>
</dbReference>
<dbReference type="AlphaFoldDB" id="A0A559TDZ9"/>
<sequence length="53" mass="5617">MKVVWLKDKGYKVEIPPRLIIGLVALAVFAVKGIESVPGLSLILRAVAGGSWG</sequence>
<name>A0A559TDZ9_9HYPH</name>
<evidence type="ECO:0000313" key="1">
    <source>
        <dbReference type="EMBL" id="TVZ72809.1"/>
    </source>
</evidence>
<evidence type="ECO:0000313" key="2">
    <source>
        <dbReference type="Proteomes" id="UP000319824"/>
    </source>
</evidence>
<gene>
    <name evidence="1" type="ORF">BCL32_0996</name>
</gene>
<reference evidence="1 2" key="1">
    <citation type="submission" date="2019-06" db="EMBL/GenBank/DDBJ databases">
        <title>Pac Bio to generate improved reference genome sequences for organisms with transposon mutant libraries (support for FEBA project).</title>
        <authorList>
            <person name="Blow M."/>
        </authorList>
    </citation>
    <scope>NUCLEOTIDE SEQUENCE [LARGE SCALE GENOMIC DNA]</scope>
    <source>
        <strain evidence="1 2">USDA 1844</strain>
    </source>
</reference>
<protein>
    <submittedName>
        <fullName evidence="1">Uncharacterized protein</fullName>
    </submittedName>
</protein>
<comment type="caution">
    <text evidence="1">The sequence shown here is derived from an EMBL/GenBank/DDBJ whole genome shotgun (WGS) entry which is preliminary data.</text>
</comment>
<accession>A0A559TDZ9</accession>
<proteinExistence type="predicted"/>